<dbReference type="CDD" id="cd23588">
    <property type="entry name" value="TFP_LU_ECD_PLIG"/>
    <property type="match status" value="1"/>
</dbReference>
<dbReference type="RefSeq" id="XP_054855969.1">
    <property type="nucleotide sequence ID" value="XM_054999994.1"/>
</dbReference>
<comment type="subcellular location">
    <subcellularLocation>
        <location evidence="1">Secreted</location>
    </subcellularLocation>
</comment>
<feature type="signal peptide" evidence="6">
    <location>
        <begin position="1"/>
        <end position="19"/>
    </location>
</feature>
<dbReference type="KEGG" id="emc:129343657"/>
<evidence type="ECO:0000259" key="8">
    <source>
        <dbReference type="Pfam" id="PF02988"/>
    </source>
</evidence>
<dbReference type="InterPro" id="IPR016054">
    <property type="entry name" value="LY6_UPA_recep-like"/>
</dbReference>
<dbReference type="InterPro" id="IPR050918">
    <property type="entry name" value="CNF-like_PLA2_Inhibitor"/>
</dbReference>
<dbReference type="GO" id="GO:0005576">
    <property type="term" value="C:extracellular region"/>
    <property type="evidence" value="ECO:0007669"/>
    <property type="project" value="UniProtKB-SubCell"/>
</dbReference>
<dbReference type="InterPro" id="IPR004126">
    <property type="entry name" value="PLipase_A2_inh_N"/>
</dbReference>
<name>A0AA97KJI4_EUBMA</name>
<dbReference type="Pfam" id="PF02988">
    <property type="entry name" value="PLA2_inh"/>
    <property type="match status" value="1"/>
</dbReference>
<evidence type="ECO:0000256" key="6">
    <source>
        <dbReference type="SAM" id="SignalP"/>
    </source>
</evidence>
<dbReference type="Pfam" id="PF00021">
    <property type="entry name" value="UPAR_LY6"/>
    <property type="match status" value="1"/>
</dbReference>
<evidence type="ECO:0000313" key="9">
    <source>
        <dbReference type="Proteomes" id="UP001190640"/>
    </source>
</evidence>
<gene>
    <name evidence="10 11 12" type="primary">LOC129343657</name>
</gene>
<feature type="domain" description="UPAR/Ly6" evidence="7">
    <location>
        <begin position="117"/>
        <end position="177"/>
    </location>
</feature>
<dbReference type="InterPro" id="IPR045860">
    <property type="entry name" value="Snake_toxin-like_sf"/>
</dbReference>
<keyword evidence="6" id="KW-0732">Signal</keyword>
<keyword evidence="4 10" id="KW-0593">Phospholipase A2 inhibitor</keyword>
<proteinExistence type="inferred from homology"/>
<evidence type="ECO:0000313" key="12">
    <source>
        <dbReference type="RefSeq" id="XP_054855972.1"/>
    </source>
</evidence>
<dbReference type="RefSeq" id="XP_054855972.1">
    <property type="nucleotide sequence ID" value="XM_054999997.1"/>
</dbReference>
<dbReference type="SUPFAM" id="SSF57302">
    <property type="entry name" value="Snake toxin-like"/>
    <property type="match status" value="2"/>
</dbReference>
<dbReference type="RefSeq" id="XP_054855970.1">
    <property type="nucleotide sequence ID" value="XM_054999995.1"/>
</dbReference>
<evidence type="ECO:0000256" key="4">
    <source>
        <dbReference type="ARBA" id="ARBA00023005"/>
    </source>
</evidence>
<reference evidence="10 11" key="1">
    <citation type="submission" date="2025-04" db="UniProtKB">
        <authorList>
            <consortium name="RefSeq"/>
        </authorList>
    </citation>
    <scope>IDENTIFICATION</scope>
    <source>
        <tissue evidence="10 11">Blood</tissue>
    </source>
</reference>
<accession>A0AA97KJI4</accession>
<evidence type="ECO:0000259" key="7">
    <source>
        <dbReference type="Pfam" id="PF00021"/>
    </source>
</evidence>
<dbReference type="Gene3D" id="2.10.60.10">
    <property type="entry name" value="CD59"/>
    <property type="match status" value="2"/>
</dbReference>
<dbReference type="Proteomes" id="UP001190640">
    <property type="component" value="Chromosome 15"/>
</dbReference>
<evidence type="ECO:0000313" key="10">
    <source>
        <dbReference type="RefSeq" id="XP_054855969.1"/>
    </source>
</evidence>
<keyword evidence="3" id="KW-0964">Secreted</keyword>
<dbReference type="GeneID" id="129343657"/>
<feature type="chain" id="PRO_5044705623" evidence="6">
    <location>
        <begin position="20"/>
        <end position="222"/>
    </location>
</feature>
<dbReference type="PANTHER" id="PTHR20914:SF30">
    <property type="entry name" value="LY6_PLAUR DOMAIN CONTAINING 9"/>
    <property type="match status" value="1"/>
</dbReference>
<organism evidence="9 10">
    <name type="scientific">Eublepharis macularius</name>
    <name type="common">Leopard gecko</name>
    <name type="synonym">Cyrtodactylus macularius</name>
    <dbReference type="NCBI Taxonomy" id="481883"/>
    <lineage>
        <taxon>Eukaryota</taxon>
        <taxon>Metazoa</taxon>
        <taxon>Chordata</taxon>
        <taxon>Craniata</taxon>
        <taxon>Vertebrata</taxon>
        <taxon>Euteleostomi</taxon>
        <taxon>Lepidosauria</taxon>
        <taxon>Squamata</taxon>
        <taxon>Bifurcata</taxon>
        <taxon>Gekkota</taxon>
        <taxon>Eublepharidae</taxon>
        <taxon>Eublepharinae</taxon>
        <taxon>Eublepharis</taxon>
    </lineage>
</organism>
<feature type="domain" description="Phospholipase A2 inhibitor N-terminal" evidence="8">
    <location>
        <begin position="22"/>
        <end position="100"/>
    </location>
</feature>
<keyword evidence="9" id="KW-1185">Reference proteome</keyword>
<keyword evidence="5" id="KW-1015">Disulfide bond</keyword>
<comment type="similarity">
    <text evidence="2">Belongs to the CNF-like-inhibitor family.</text>
</comment>
<dbReference type="PANTHER" id="PTHR20914">
    <property type="entry name" value="LY6/PLAUR DOMAIN-CONTAINING PROTEIN 8"/>
    <property type="match status" value="1"/>
</dbReference>
<evidence type="ECO:0000256" key="1">
    <source>
        <dbReference type="ARBA" id="ARBA00004613"/>
    </source>
</evidence>
<evidence type="ECO:0000256" key="2">
    <source>
        <dbReference type="ARBA" id="ARBA00006570"/>
    </source>
</evidence>
<evidence type="ECO:0000256" key="3">
    <source>
        <dbReference type="ARBA" id="ARBA00022525"/>
    </source>
</evidence>
<sequence length="222" mass="23097">MQSLLIICLLASLIATGMSLMCEICEGFGHTCEGPLHPCPSGFDTCGIIQTEGTVGPQIKATVKTCFPVSACEEGFAVVNLGSFGTLATKVTCCVGHECSKVPHTLPPINTHLNGKICPACYSMHSFTCKEEIAQCTGDQQYCFEIAGTSNMGGLTMTTVMKGCANIDTCNDTLHASGSFDGVCVIATANCTLASGMASSIPEPTGLFLQAFAGILLVKLFS</sequence>
<evidence type="ECO:0000256" key="5">
    <source>
        <dbReference type="ARBA" id="ARBA00023157"/>
    </source>
</evidence>
<dbReference type="CDD" id="cd23572">
    <property type="entry name" value="TFP_LU_ECD_PINLYP_rpt2"/>
    <property type="match status" value="1"/>
</dbReference>
<evidence type="ECO:0000313" key="11">
    <source>
        <dbReference type="RefSeq" id="XP_054855970.1"/>
    </source>
</evidence>
<protein>
    <submittedName>
        <fullName evidence="10 11">Phospholipase A2 inhibitor NAI-like isoform X1</fullName>
    </submittedName>
</protein>
<dbReference type="AlphaFoldDB" id="A0AA97KJI4"/>
<dbReference type="GO" id="GO:0019834">
    <property type="term" value="F:phospholipase A2 inhibitor activity"/>
    <property type="evidence" value="ECO:0007669"/>
    <property type="project" value="UniProtKB-KW"/>
</dbReference>